<proteinExistence type="predicted"/>
<accession>A0A5B8ULT9</accession>
<dbReference type="OrthoDB" id="574237at2"/>
<dbReference type="Proteomes" id="UP000321204">
    <property type="component" value="Chromosome"/>
</dbReference>
<evidence type="ECO:0000313" key="5">
    <source>
        <dbReference type="Proteomes" id="UP000321204"/>
    </source>
</evidence>
<feature type="region of interest" description="Disordered" evidence="1">
    <location>
        <begin position="208"/>
        <end position="247"/>
    </location>
</feature>
<dbReference type="GO" id="GO:0007165">
    <property type="term" value="P:signal transduction"/>
    <property type="evidence" value="ECO:0007669"/>
    <property type="project" value="InterPro"/>
</dbReference>
<keyword evidence="2" id="KW-0472">Membrane</keyword>
<dbReference type="RefSeq" id="WP_146789989.1">
    <property type="nucleotide sequence ID" value="NZ_BAABIO010000003.1"/>
</dbReference>
<dbReference type="Pfam" id="PF13676">
    <property type="entry name" value="TIR_2"/>
    <property type="match status" value="1"/>
</dbReference>
<feature type="compositionally biased region" description="Polar residues" evidence="1">
    <location>
        <begin position="212"/>
        <end position="221"/>
    </location>
</feature>
<evidence type="ECO:0000256" key="2">
    <source>
        <dbReference type="SAM" id="Phobius"/>
    </source>
</evidence>
<gene>
    <name evidence="4" type="ORF">FSB75_17110</name>
</gene>
<protein>
    <submittedName>
        <fullName evidence="4">Toll/interleukin-1 receptor domain-containing protein</fullName>
    </submittedName>
</protein>
<keyword evidence="2" id="KW-1133">Transmembrane helix</keyword>
<organism evidence="4 5">
    <name type="scientific">Flavisolibacter ginsenosidimutans</name>
    <dbReference type="NCBI Taxonomy" id="661481"/>
    <lineage>
        <taxon>Bacteria</taxon>
        <taxon>Pseudomonadati</taxon>
        <taxon>Bacteroidota</taxon>
        <taxon>Chitinophagia</taxon>
        <taxon>Chitinophagales</taxon>
        <taxon>Chitinophagaceae</taxon>
        <taxon>Flavisolibacter</taxon>
    </lineage>
</organism>
<name>A0A5B8ULT9_9BACT</name>
<dbReference type="PROSITE" id="PS50104">
    <property type="entry name" value="TIR"/>
    <property type="match status" value="1"/>
</dbReference>
<feature type="compositionally biased region" description="Low complexity" evidence="1">
    <location>
        <begin position="223"/>
        <end position="238"/>
    </location>
</feature>
<dbReference type="InterPro" id="IPR000157">
    <property type="entry name" value="TIR_dom"/>
</dbReference>
<dbReference type="KEGG" id="fgg:FSB75_17110"/>
<evidence type="ECO:0000259" key="3">
    <source>
        <dbReference type="PROSITE" id="PS50104"/>
    </source>
</evidence>
<reference evidence="4 5" key="1">
    <citation type="journal article" date="2015" name="Int. J. Syst. Evol. Microbiol.">
        <title>Flavisolibacter ginsenosidimutans sp. nov., with ginsenoside-converting activity isolated from soil used for cultivating ginseng.</title>
        <authorList>
            <person name="Zhao Y."/>
            <person name="Liu Q."/>
            <person name="Kang M.S."/>
            <person name="Jin F."/>
            <person name="Yu H."/>
            <person name="Im W.T."/>
        </authorList>
    </citation>
    <scope>NUCLEOTIDE SEQUENCE [LARGE SCALE GENOMIC DNA]</scope>
    <source>
        <strain evidence="4 5">Gsoil 636</strain>
    </source>
</reference>
<keyword evidence="4" id="KW-0675">Receptor</keyword>
<evidence type="ECO:0000256" key="1">
    <source>
        <dbReference type="SAM" id="MobiDB-lite"/>
    </source>
</evidence>
<feature type="transmembrane region" description="Helical" evidence="2">
    <location>
        <begin position="182"/>
        <end position="203"/>
    </location>
</feature>
<dbReference type="EMBL" id="CP042433">
    <property type="protein sequence ID" value="QEC57548.1"/>
    <property type="molecule type" value="Genomic_DNA"/>
</dbReference>
<sequence length="345" mass="37237">MPLRNTPSKKIFVSYRVSDTAGETGRLVDALKQHFSDDQIFMDIENLEPGADFTEAIERSLGACDVFLAVIGPRWLGNAGSEPRINNPNDWVRLEVGTALKRNVRVVPVLVDGGTLPHAEQLPEDLQPLLRRQSIEISNKRWRYDTDQLLNFLVNTAGIPPKRAALQSASSPAAKPTKKKTWLYVGGGFLLCFLVLAIIGSLMQDEKKAGNGLSQSGTNKPAENLSSNTGSSSNETSLPAASNGETNSAAENITGVWDEVEEGQTATLFLTQNGSQITAEAQTAGQAIGTGTGERDGRSIVMNLSLLGVAYTLRLTLSDDGNIMSGTYFVPSTGLTQQEKLMRRK</sequence>
<keyword evidence="5" id="KW-1185">Reference proteome</keyword>
<dbReference type="AlphaFoldDB" id="A0A5B8ULT9"/>
<evidence type="ECO:0000313" key="4">
    <source>
        <dbReference type="EMBL" id="QEC57548.1"/>
    </source>
</evidence>
<dbReference type="SUPFAM" id="SSF52200">
    <property type="entry name" value="Toll/Interleukin receptor TIR domain"/>
    <property type="match status" value="1"/>
</dbReference>
<feature type="domain" description="TIR" evidence="3">
    <location>
        <begin position="7"/>
        <end position="160"/>
    </location>
</feature>
<dbReference type="Gene3D" id="3.40.50.10140">
    <property type="entry name" value="Toll/interleukin-1 receptor homology (TIR) domain"/>
    <property type="match status" value="1"/>
</dbReference>
<keyword evidence="2" id="KW-0812">Transmembrane</keyword>
<dbReference type="InterPro" id="IPR035897">
    <property type="entry name" value="Toll_tir_struct_dom_sf"/>
</dbReference>